<organism evidence="1 2">
    <name type="scientific">Cinchona calisaya</name>
    <dbReference type="NCBI Taxonomy" id="153742"/>
    <lineage>
        <taxon>Eukaryota</taxon>
        <taxon>Viridiplantae</taxon>
        <taxon>Streptophyta</taxon>
        <taxon>Embryophyta</taxon>
        <taxon>Tracheophyta</taxon>
        <taxon>Spermatophyta</taxon>
        <taxon>Magnoliopsida</taxon>
        <taxon>eudicotyledons</taxon>
        <taxon>Gunneridae</taxon>
        <taxon>Pentapetalae</taxon>
        <taxon>asterids</taxon>
        <taxon>lamiids</taxon>
        <taxon>Gentianales</taxon>
        <taxon>Rubiaceae</taxon>
        <taxon>Cinchonoideae</taxon>
        <taxon>Cinchoneae</taxon>
        <taxon>Cinchona</taxon>
    </lineage>
</organism>
<comment type="caution">
    <text evidence="1">The sequence shown here is derived from an EMBL/GenBank/DDBJ whole genome shotgun (WGS) entry which is preliminary data.</text>
</comment>
<reference evidence="1 2" key="1">
    <citation type="submission" date="2024-11" db="EMBL/GenBank/DDBJ databases">
        <title>A near-complete genome assembly of Cinchona calisaya.</title>
        <authorList>
            <person name="Lian D.C."/>
            <person name="Zhao X.W."/>
            <person name="Wei L."/>
        </authorList>
    </citation>
    <scope>NUCLEOTIDE SEQUENCE [LARGE SCALE GENOMIC DNA]</scope>
    <source>
        <tissue evidence="1">Nenye</tissue>
    </source>
</reference>
<sequence length="100" mass="11054">MLGKKMEIDPTHIRPIKTPLVGFIGDTIKAEGSIMLPLTLGESPRSRTKMINFTLVKKSSAYNMILGRPSLYTFIILPFVYHSGVKFALQDGTAGQVWGD</sequence>
<gene>
    <name evidence="1" type="ORF">ACH5RR_032876</name>
</gene>
<dbReference type="AlphaFoldDB" id="A0ABD2YJB5"/>
<proteinExistence type="predicted"/>
<evidence type="ECO:0000313" key="1">
    <source>
        <dbReference type="EMBL" id="KAL3507494.1"/>
    </source>
</evidence>
<dbReference type="EMBL" id="JBJUIK010000013">
    <property type="protein sequence ID" value="KAL3507494.1"/>
    <property type="molecule type" value="Genomic_DNA"/>
</dbReference>
<protein>
    <submittedName>
        <fullName evidence="1">Uncharacterized protein</fullName>
    </submittedName>
</protein>
<dbReference type="PANTHER" id="PTHR33240:SF15">
    <property type="entry name" value="GAG-PRO-LIKE PROTEIN"/>
    <property type="match status" value="1"/>
</dbReference>
<evidence type="ECO:0000313" key="2">
    <source>
        <dbReference type="Proteomes" id="UP001630127"/>
    </source>
</evidence>
<accession>A0ABD2YJB5</accession>
<name>A0ABD2YJB5_9GENT</name>
<dbReference type="PANTHER" id="PTHR33240">
    <property type="entry name" value="OS08G0508500 PROTEIN"/>
    <property type="match status" value="1"/>
</dbReference>
<keyword evidence="2" id="KW-1185">Reference proteome</keyword>
<dbReference type="Proteomes" id="UP001630127">
    <property type="component" value="Unassembled WGS sequence"/>
</dbReference>